<dbReference type="Proteomes" id="UP000824082">
    <property type="component" value="Unassembled WGS sequence"/>
</dbReference>
<evidence type="ECO:0000256" key="1">
    <source>
        <dbReference type="SAM" id="SignalP"/>
    </source>
</evidence>
<feature type="chain" id="PRO_5039291250" description="Lipoprotein" evidence="1">
    <location>
        <begin position="27"/>
        <end position="248"/>
    </location>
</feature>
<evidence type="ECO:0000313" key="2">
    <source>
        <dbReference type="EMBL" id="HIU42122.1"/>
    </source>
</evidence>
<comment type="caution">
    <text evidence="2">The sequence shown here is derived from an EMBL/GenBank/DDBJ whole genome shotgun (WGS) entry which is preliminary data.</text>
</comment>
<accession>A0A9D1IRN8</accession>
<proteinExistence type="predicted"/>
<dbReference type="EMBL" id="DVMX01000120">
    <property type="protein sequence ID" value="HIU42122.1"/>
    <property type="molecule type" value="Genomic_DNA"/>
</dbReference>
<evidence type="ECO:0000313" key="3">
    <source>
        <dbReference type="Proteomes" id="UP000824082"/>
    </source>
</evidence>
<evidence type="ECO:0008006" key="4">
    <source>
        <dbReference type="Google" id="ProtNLM"/>
    </source>
</evidence>
<reference evidence="2" key="1">
    <citation type="submission" date="2020-10" db="EMBL/GenBank/DDBJ databases">
        <authorList>
            <person name="Gilroy R."/>
        </authorList>
    </citation>
    <scope>NUCLEOTIDE SEQUENCE</scope>
    <source>
        <strain evidence="2">4509</strain>
    </source>
</reference>
<dbReference type="AlphaFoldDB" id="A0A9D1IRN8"/>
<protein>
    <recommendedName>
        <fullName evidence="4">Lipoprotein</fullName>
    </recommendedName>
</protein>
<reference evidence="2" key="2">
    <citation type="journal article" date="2021" name="PeerJ">
        <title>Extensive microbial diversity within the chicken gut microbiome revealed by metagenomics and culture.</title>
        <authorList>
            <person name="Gilroy R."/>
            <person name="Ravi A."/>
            <person name="Getino M."/>
            <person name="Pursley I."/>
            <person name="Horton D.L."/>
            <person name="Alikhan N.F."/>
            <person name="Baker D."/>
            <person name="Gharbi K."/>
            <person name="Hall N."/>
            <person name="Watson M."/>
            <person name="Adriaenssens E.M."/>
            <person name="Foster-Nyarko E."/>
            <person name="Jarju S."/>
            <person name="Secka A."/>
            <person name="Antonio M."/>
            <person name="Oren A."/>
            <person name="Chaudhuri R.R."/>
            <person name="La Ragione R."/>
            <person name="Hildebrand F."/>
            <person name="Pallen M.J."/>
        </authorList>
    </citation>
    <scope>NUCLEOTIDE SEQUENCE</scope>
    <source>
        <strain evidence="2">4509</strain>
    </source>
</reference>
<keyword evidence="1" id="KW-0732">Signal</keyword>
<organism evidence="2 3">
    <name type="scientific">Candidatus Egerieicola faecale</name>
    <dbReference type="NCBI Taxonomy" id="2840774"/>
    <lineage>
        <taxon>Bacteria</taxon>
        <taxon>Bacillati</taxon>
        <taxon>Bacillota</taxon>
        <taxon>Clostridia</taxon>
        <taxon>Eubacteriales</taxon>
        <taxon>Oscillospiraceae</taxon>
        <taxon>Oscillospiraceae incertae sedis</taxon>
        <taxon>Candidatus Egerieicola</taxon>
    </lineage>
</organism>
<feature type="signal peptide" evidence="1">
    <location>
        <begin position="1"/>
        <end position="26"/>
    </location>
</feature>
<gene>
    <name evidence="2" type="ORF">IAD19_06165</name>
</gene>
<sequence>MKKYLSLLLTSLLLFCTGCSSSPNVASIEDAPEPTDYTVAADTFDPSQYQHIGTIESTADFEKIYHNLEELTQNADNIVYGTVTATQNFDESGVGMTLYTFSISASYLGDLQSGDQISVLADGGYVRMCQYIHVFGSGHFENLTPEEIQTSVVYNQPAMGAPAPEVGDSYMLFLSKPIQDEEPFPNGAYVELGAFMGRYQQVNGQLTRYIPENEPNFYQTGEISTFSTEDDSYTLEEMEQRLSQLLAE</sequence>
<name>A0A9D1IRN8_9FIRM</name>